<dbReference type="InterPro" id="IPR011625">
    <property type="entry name" value="A2M_N_BRD"/>
</dbReference>
<keyword evidence="5" id="KW-0722">Serine protease inhibitor</keyword>
<dbReference type="Pfam" id="PF17789">
    <property type="entry name" value="MG4"/>
    <property type="match status" value="1"/>
</dbReference>
<dbReference type="InterPro" id="IPR041555">
    <property type="entry name" value="MG3"/>
</dbReference>
<evidence type="ECO:0000313" key="12">
    <source>
        <dbReference type="RefSeq" id="XP_030043086.1"/>
    </source>
</evidence>
<dbReference type="OrthoDB" id="9998011at2759"/>
<proteinExistence type="inferred from homology"/>
<dbReference type="Gene3D" id="2.60.40.10">
    <property type="entry name" value="Immunoglobulins"/>
    <property type="match status" value="2"/>
</dbReference>
<keyword evidence="4" id="KW-0646">Protease inhibitor</keyword>
<sequence>MWIEFYLCCFLLLQRSAGQSQNLYYLVTMPAEIHYPSKETVCAHIKGIPKSARLTVILQSVSRDDVLIDQSVVGPDFSTCTDFQVPPPYDGSKEVARVQVTIEDPVTDTLILDSKKVLMKRVMNRALIVTDKPSYNPGDTVKIQTAIFDRNFLPSNDKVPVVDIQDPNIHHIAQWWNLTPQQGIIALKFDLSPDAVLGTYTINLEHLETRTTFVVEKTVLQKFEVLILSFPSVVTLKDTSFELKVCGRYTYVKPTQGHIDMTVCRRAKHFSWSTEGRVQDICVDFSGQTDSFGCLSWSLNTSNFQPSTYGYQMTFDVVASLVEEGTDVKVKTTSSFPLSSTIAVVTFDNTDTYYKTSVPFKVKMRLASADGTPMKGESLFLVIEVNSKKTELTSVTDGSGSAYFTVDTFSWDGNTVYLKGIYKKEKPVAEPGYMASYYKDAIMTVTPFHSLLNTLMNIHPPDDTLSCGLNHELEVDYIVRGSDLAGGDQHLLLHYLVLGRGRIVQNGQKLLNVSRTSVLRGSFGITVPINADIAPLARILIFMILPSGKVSADSSQFKVSKCFNNKVSLEFSEFECLPSSSVSLWLNAEPGSLCAVRVLDKSILLERPAAELTNSSIYRLLPVLNQVGYPDSVMEVDPPCQRPRPWYQKRSLPEQLLEVSGHPVRKRSIGIPFSNQNQRDVFSIFQNIALKIITNTEVKKAPECHYYYPPVASQTRDDDELGATLDLDETSTLYTEDANVRMKSQLESIRSYFPKTWVWDLIPIDSSGTASMSLTVPDTITDWEASMFCMADAGFGLSAPARLRTFKSFFMEMRLPYSLIRGESSSINAILFNYMPHEIQVRVTMKRREGFEMKPCRNCTYTSCLRAQESKIFSWNVTATALGVMTFQVTAEALDKGEICDGERPAVSEDVGTDTVVKEVLVQAEGVLVELSHSSLLCAEGNLSTEVIPIDLPKEVIPGSATAQFSIIGDMMGNALQNMNNHLAMPYGSGKETMSKLAPNIFIVQYLESSGQLTEPIKRKAVQFLEQGYERILNYRRSDGSFSPFGERDPEGNMWLTALVVKSLYATKSYIQVDEHYIREAAAWIEDNQLPSGAFRMKGRLFKSLIKERAYTNDDESIALASFVIISLLECDWQPEDPMLEKGLQYLRNAVPAVENPCLLAMMAYGFTLSGKRDEGNRALLLRKLYKQAVEQDGQVYWNLKSKQGGKSQFWSQPDSSEVEVASYALLAHLSKADPSREEIAKASQIAAWIPRQQNAQGGFATMQDTVVALQAMASYTKLLDSGTKGTNVTVTSPTGFQHDFTVNNSTRLLLQEVWLPDVPGEYRAQAQGNGCVYSQTTVRYHIPPPKSNLIFALSVEVKPWNCSVSIPMQLNLTIHVRYTGPWPASNVALIIIKMLSGYSANLDSVKMIEKNPLVKKTEVTFNEVIVYMDQLTSKNQTLTFSMKQDIPVRNQQPEFVKVYDYYKPDDNAVVKYNSPCPSR</sequence>
<feature type="domain" description="Alpha-2-macroglobulin bait region" evidence="8">
    <location>
        <begin position="456"/>
        <end position="606"/>
    </location>
</feature>
<feature type="signal peptide" evidence="7">
    <location>
        <begin position="1"/>
        <end position="18"/>
    </location>
</feature>
<evidence type="ECO:0000256" key="7">
    <source>
        <dbReference type="SAM" id="SignalP"/>
    </source>
</evidence>
<dbReference type="Gene3D" id="2.20.130.20">
    <property type="match status" value="1"/>
</dbReference>
<dbReference type="Gene3D" id="2.60.40.1940">
    <property type="match status" value="1"/>
</dbReference>
<dbReference type="Gene3D" id="2.60.120.1540">
    <property type="match status" value="1"/>
</dbReference>
<keyword evidence="7" id="KW-0732">Signal</keyword>
<dbReference type="InterPro" id="IPR001599">
    <property type="entry name" value="Macroglobln_a2"/>
</dbReference>
<dbReference type="SMART" id="SM01360">
    <property type="entry name" value="A2M"/>
    <property type="match status" value="1"/>
</dbReference>
<evidence type="ECO:0000256" key="1">
    <source>
        <dbReference type="ARBA" id="ARBA00004613"/>
    </source>
</evidence>
<dbReference type="SUPFAM" id="SSF48239">
    <property type="entry name" value="Terpenoid cyclases/Protein prenyltransferases"/>
    <property type="match status" value="1"/>
</dbReference>
<dbReference type="InterPro" id="IPR050473">
    <property type="entry name" value="A2M/Complement_sys"/>
</dbReference>
<dbReference type="Pfam" id="PF07677">
    <property type="entry name" value="A2M_recep"/>
    <property type="match status" value="1"/>
</dbReference>
<dbReference type="InterPro" id="IPR002890">
    <property type="entry name" value="MG2"/>
</dbReference>
<dbReference type="InterPro" id="IPR047565">
    <property type="entry name" value="Alpha-macroglob_thiol-ester_cl"/>
</dbReference>
<dbReference type="PANTHER" id="PTHR11412:SF178">
    <property type="entry name" value="ALPHA-2-MACROGLOBULIN-LIKE PROTEIN 1"/>
    <property type="match status" value="1"/>
</dbReference>
<dbReference type="RefSeq" id="XP_030043086.1">
    <property type="nucleotide sequence ID" value="XM_030187226.1"/>
</dbReference>
<dbReference type="PANTHER" id="PTHR11412">
    <property type="entry name" value="MACROGLOBULIN / COMPLEMENT"/>
    <property type="match status" value="1"/>
</dbReference>
<name>A0A6P7WPR8_9AMPH</name>
<evidence type="ECO:0000259" key="8">
    <source>
        <dbReference type="SMART" id="SM01359"/>
    </source>
</evidence>
<dbReference type="SUPFAM" id="SSF49410">
    <property type="entry name" value="Alpha-macroglobulin receptor domain"/>
    <property type="match status" value="1"/>
</dbReference>
<keyword evidence="3" id="KW-0964">Secreted</keyword>
<dbReference type="Gene3D" id="2.60.40.690">
    <property type="entry name" value="Alpha-macroglobulin, receptor-binding domain"/>
    <property type="match status" value="1"/>
</dbReference>
<evidence type="ECO:0000313" key="11">
    <source>
        <dbReference type="Proteomes" id="UP000515156"/>
    </source>
</evidence>
<dbReference type="InterPro" id="IPR040839">
    <property type="entry name" value="MG4"/>
</dbReference>
<evidence type="ECO:0000256" key="4">
    <source>
        <dbReference type="ARBA" id="ARBA00022690"/>
    </source>
</evidence>
<keyword evidence="6" id="KW-1015">Disulfide bond</keyword>
<dbReference type="InterPro" id="IPR014756">
    <property type="entry name" value="Ig_E-set"/>
</dbReference>
<evidence type="ECO:0000256" key="5">
    <source>
        <dbReference type="ARBA" id="ARBA00022900"/>
    </source>
</evidence>
<dbReference type="InterPro" id="IPR011626">
    <property type="entry name" value="Alpha-macroglobulin_TED"/>
</dbReference>
<evidence type="ECO:0000259" key="9">
    <source>
        <dbReference type="SMART" id="SM01360"/>
    </source>
</evidence>
<dbReference type="SMART" id="SM01361">
    <property type="entry name" value="A2M_recep"/>
    <property type="match status" value="1"/>
</dbReference>
<feature type="domain" description="Alpha-macroglobulin receptor-binding" evidence="10">
    <location>
        <begin position="1386"/>
        <end position="1473"/>
    </location>
</feature>
<feature type="chain" id="PRO_5027759464" evidence="7">
    <location>
        <begin position="19"/>
        <end position="1480"/>
    </location>
</feature>
<dbReference type="GeneID" id="115457684"/>
<dbReference type="Gene3D" id="2.60.40.1930">
    <property type="match status" value="2"/>
</dbReference>
<dbReference type="InterPro" id="IPR009048">
    <property type="entry name" value="A-macroglobulin_rcpt-bd"/>
</dbReference>
<evidence type="ECO:0000256" key="2">
    <source>
        <dbReference type="ARBA" id="ARBA00010952"/>
    </source>
</evidence>
<gene>
    <name evidence="12" type="primary">LOC115457684</name>
</gene>
<comment type="subcellular location">
    <subcellularLocation>
        <location evidence="1">Secreted</location>
    </subcellularLocation>
</comment>
<protein>
    <submittedName>
        <fullName evidence="12">Alpha-2-macroglobulin-like protein 1</fullName>
    </submittedName>
</protein>
<evidence type="ECO:0000256" key="3">
    <source>
        <dbReference type="ARBA" id="ARBA00022525"/>
    </source>
</evidence>
<dbReference type="Pfam" id="PF17791">
    <property type="entry name" value="MG3"/>
    <property type="match status" value="1"/>
</dbReference>
<dbReference type="Pfam" id="PF07703">
    <property type="entry name" value="A2M_BRD"/>
    <property type="match status" value="1"/>
</dbReference>
<dbReference type="InParanoid" id="A0A6P7WPR8"/>
<keyword evidence="11" id="KW-1185">Reference proteome</keyword>
<dbReference type="GO" id="GO:0004867">
    <property type="term" value="F:serine-type endopeptidase inhibitor activity"/>
    <property type="evidence" value="ECO:0007669"/>
    <property type="project" value="UniProtKB-KW"/>
</dbReference>
<dbReference type="InterPro" id="IPR008930">
    <property type="entry name" value="Terpenoid_cyclase/PrenylTrfase"/>
</dbReference>
<dbReference type="SUPFAM" id="SSF81296">
    <property type="entry name" value="E set domains"/>
    <property type="match status" value="1"/>
</dbReference>
<dbReference type="Gene3D" id="1.50.10.20">
    <property type="match status" value="1"/>
</dbReference>
<dbReference type="Pfam" id="PF01835">
    <property type="entry name" value="MG2"/>
    <property type="match status" value="1"/>
</dbReference>
<organism evidence="11 12">
    <name type="scientific">Microcaecilia unicolor</name>
    <dbReference type="NCBI Taxonomy" id="1415580"/>
    <lineage>
        <taxon>Eukaryota</taxon>
        <taxon>Metazoa</taxon>
        <taxon>Chordata</taxon>
        <taxon>Craniata</taxon>
        <taxon>Vertebrata</taxon>
        <taxon>Euteleostomi</taxon>
        <taxon>Amphibia</taxon>
        <taxon>Gymnophiona</taxon>
        <taxon>Siphonopidae</taxon>
        <taxon>Microcaecilia</taxon>
    </lineage>
</organism>
<comment type="similarity">
    <text evidence="2">Belongs to the protease inhibitor I39 (alpha-2-macroglobulin) family.</text>
</comment>
<dbReference type="SMART" id="SM01359">
    <property type="entry name" value="A2M_N_2"/>
    <property type="match status" value="1"/>
</dbReference>
<dbReference type="SMART" id="SM01419">
    <property type="entry name" value="Thiol-ester_cl"/>
    <property type="match status" value="1"/>
</dbReference>
<feature type="domain" description="Alpha-2-macroglobulin" evidence="9">
    <location>
        <begin position="756"/>
        <end position="845"/>
    </location>
</feature>
<evidence type="ECO:0000256" key="6">
    <source>
        <dbReference type="ARBA" id="ARBA00023157"/>
    </source>
</evidence>
<dbReference type="InterPro" id="IPR013783">
    <property type="entry name" value="Ig-like_fold"/>
</dbReference>
<accession>A0A6P7WPR8</accession>
<reference evidence="12" key="1">
    <citation type="submission" date="2025-08" db="UniProtKB">
        <authorList>
            <consortium name="RefSeq"/>
        </authorList>
    </citation>
    <scope>IDENTIFICATION</scope>
</reference>
<evidence type="ECO:0000259" key="10">
    <source>
        <dbReference type="SMART" id="SM01361"/>
    </source>
</evidence>
<dbReference type="Pfam" id="PF07678">
    <property type="entry name" value="TED_complement"/>
    <property type="match status" value="1"/>
</dbReference>
<dbReference type="Proteomes" id="UP000515156">
    <property type="component" value="Chromosome 14"/>
</dbReference>
<dbReference type="InterPro" id="IPR036595">
    <property type="entry name" value="A-macroglobulin_rcpt-bd_sf"/>
</dbReference>
<dbReference type="GO" id="GO:0005615">
    <property type="term" value="C:extracellular space"/>
    <property type="evidence" value="ECO:0007669"/>
    <property type="project" value="InterPro"/>
</dbReference>
<dbReference type="KEGG" id="muo:115457684"/>
<dbReference type="Pfam" id="PF00207">
    <property type="entry name" value="A2M"/>
    <property type="match status" value="1"/>
</dbReference>